<dbReference type="EMBL" id="JADFTS010000009">
    <property type="protein sequence ID" value="KAF9589970.1"/>
    <property type="molecule type" value="Genomic_DNA"/>
</dbReference>
<evidence type="ECO:0000256" key="5">
    <source>
        <dbReference type="ARBA" id="ARBA00021732"/>
    </source>
</evidence>
<comment type="catalytic activity">
    <reaction evidence="10">
        <text>dUTP + H2O = dUMP + diphosphate + H(+)</text>
        <dbReference type="Rhea" id="RHEA:10248"/>
        <dbReference type="ChEBI" id="CHEBI:15377"/>
        <dbReference type="ChEBI" id="CHEBI:15378"/>
        <dbReference type="ChEBI" id="CHEBI:33019"/>
        <dbReference type="ChEBI" id="CHEBI:61555"/>
        <dbReference type="ChEBI" id="CHEBI:246422"/>
        <dbReference type="EC" id="3.6.1.23"/>
    </reaction>
</comment>
<dbReference type="InterPro" id="IPR007462">
    <property type="entry name" value="COV1-like"/>
</dbReference>
<dbReference type="InterPro" id="IPR029054">
    <property type="entry name" value="dUTPase-like"/>
</dbReference>
<keyword evidence="11" id="KW-0472">Membrane</keyword>
<keyword evidence="6" id="KW-0378">Hydrolase</keyword>
<dbReference type="UniPathway" id="UPA00610">
    <property type="reaction ID" value="UER00666"/>
</dbReference>
<evidence type="ECO:0000256" key="10">
    <source>
        <dbReference type="ARBA" id="ARBA00047686"/>
    </source>
</evidence>
<dbReference type="EC" id="3.6.1.23" evidence="4"/>
<evidence type="ECO:0000256" key="8">
    <source>
        <dbReference type="ARBA" id="ARBA00023080"/>
    </source>
</evidence>
<keyword evidence="11" id="KW-1133">Transmembrane helix</keyword>
<evidence type="ECO:0000256" key="2">
    <source>
        <dbReference type="ARBA" id="ARBA00005142"/>
    </source>
</evidence>
<dbReference type="Gene3D" id="2.70.40.10">
    <property type="match status" value="1"/>
</dbReference>
<dbReference type="OrthoDB" id="10261072at2759"/>
<feature type="non-terminal residue" evidence="13">
    <location>
        <position position="1"/>
    </location>
</feature>
<sequence length="541" mass="60481">PKPEPQNRTFGLKSNTVFFFANRGIDKHSHNYSTVFFPFTNLLTLQPSKMVQENNSLEIQEPSPKIQKLNQQNGGSSFLKVKKLSENAILPSRGSSLSAGYDLSSAVETKVPARGKALVPTDLSIAIPEGTYARIAPRSGLAWKHSINVGAGVIDADYRGPVGVILFNHSDVDFEVKAGDRIAQMILEKIVTPEVFEVEDLDSTVREYDLRGGWPLRVVARCIVQDIDPNTEFGNRRLEEGNFEVHVNVVYDGGVVLPLPHDDWRSKLGECHSSSHSHHILHHLGIRSFCGWFLLTGLYNYTQLGIHLFGKISIYTFFYMRKLIQDHNHLLFNVHFLLAKLNDHLVWKYNCINLFADRSADLRDLPKTETSHCLGFITSLTFIFLVGVFMSSWWGASVLGLGEWFIKKMPFVSYIYTASKQISAAISPDQTTHAFKEVALIRHPCIGEHAFGFITSTVILRISAGEEELCCVYIPSNHLYIGDIFLVHSNDIMRPNLSVREGIEIVISGGMSIPQILTTIDAEAIMAARVGRSPIFTAPQV</sequence>
<comment type="caution">
    <text evidence="13">The sequence shown here is derived from an EMBL/GenBank/DDBJ whole genome shotgun (WGS) entry which is preliminary data.</text>
</comment>
<evidence type="ECO:0000313" key="14">
    <source>
        <dbReference type="Proteomes" id="UP000631114"/>
    </source>
</evidence>
<evidence type="ECO:0000256" key="9">
    <source>
        <dbReference type="ARBA" id="ARBA00030698"/>
    </source>
</evidence>
<keyword evidence="11" id="KW-0812">Transmembrane</keyword>
<comment type="similarity">
    <text evidence="3">Belongs to the dUTPase family.</text>
</comment>
<dbReference type="GO" id="GO:0006226">
    <property type="term" value="P:dUMP biosynthetic process"/>
    <property type="evidence" value="ECO:0007669"/>
    <property type="project" value="UniProtKB-UniPathway"/>
</dbReference>
<evidence type="ECO:0000256" key="1">
    <source>
        <dbReference type="ARBA" id="ARBA00001946"/>
    </source>
</evidence>
<dbReference type="AlphaFoldDB" id="A0A835GYQ8"/>
<name>A0A835GYQ8_9MAGN</name>
<dbReference type="CDD" id="cd07557">
    <property type="entry name" value="trimeric_dUTPase"/>
    <property type="match status" value="1"/>
</dbReference>
<dbReference type="PANTHER" id="PTHR31876:SF20">
    <property type="entry name" value="PROTEIN LIKE COV 3-LIKE"/>
    <property type="match status" value="1"/>
</dbReference>
<dbReference type="GO" id="GO:0000287">
    <property type="term" value="F:magnesium ion binding"/>
    <property type="evidence" value="ECO:0007669"/>
    <property type="project" value="InterPro"/>
</dbReference>
<evidence type="ECO:0000256" key="11">
    <source>
        <dbReference type="SAM" id="Phobius"/>
    </source>
</evidence>
<dbReference type="InterPro" id="IPR033704">
    <property type="entry name" value="dUTPase_trimeric"/>
</dbReference>
<proteinExistence type="inferred from homology"/>
<keyword evidence="7" id="KW-0460">Magnesium</keyword>
<dbReference type="InterPro" id="IPR036157">
    <property type="entry name" value="dUTPase-like_sf"/>
</dbReference>
<dbReference type="Proteomes" id="UP000631114">
    <property type="component" value="Unassembled WGS sequence"/>
</dbReference>
<gene>
    <name evidence="13" type="ORF">IFM89_029707</name>
</gene>
<keyword evidence="8" id="KW-0546">Nucleotide metabolism</keyword>
<feature type="transmembrane region" description="Helical" evidence="11">
    <location>
        <begin position="374"/>
        <end position="401"/>
    </location>
</feature>
<reference evidence="13 14" key="1">
    <citation type="submission" date="2020-10" db="EMBL/GenBank/DDBJ databases">
        <title>The Coptis chinensis genome and diversification of protoberbering-type alkaloids.</title>
        <authorList>
            <person name="Wang B."/>
            <person name="Shu S."/>
            <person name="Song C."/>
            <person name="Liu Y."/>
        </authorList>
    </citation>
    <scope>NUCLEOTIDE SEQUENCE [LARGE SCALE GENOMIC DNA]</scope>
    <source>
        <strain evidence="13">HL-2020</strain>
        <tissue evidence="13">Leaf</tissue>
    </source>
</reference>
<dbReference type="GO" id="GO:0046081">
    <property type="term" value="P:dUTP catabolic process"/>
    <property type="evidence" value="ECO:0007669"/>
    <property type="project" value="InterPro"/>
</dbReference>
<dbReference type="Pfam" id="PF04367">
    <property type="entry name" value="DUF502"/>
    <property type="match status" value="1"/>
</dbReference>
<dbReference type="InterPro" id="IPR008181">
    <property type="entry name" value="dUTPase"/>
</dbReference>
<dbReference type="NCBIfam" id="TIGR00576">
    <property type="entry name" value="dut"/>
    <property type="match status" value="1"/>
</dbReference>
<dbReference type="SUPFAM" id="SSF51283">
    <property type="entry name" value="dUTPase-like"/>
    <property type="match status" value="1"/>
</dbReference>
<feature type="domain" description="dUTPase-like" evidence="12">
    <location>
        <begin position="87"/>
        <end position="208"/>
    </location>
</feature>
<organism evidence="13 14">
    <name type="scientific">Coptis chinensis</name>
    <dbReference type="NCBI Taxonomy" id="261450"/>
    <lineage>
        <taxon>Eukaryota</taxon>
        <taxon>Viridiplantae</taxon>
        <taxon>Streptophyta</taxon>
        <taxon>Embryophyta</taxon>
        <taxon>Tracheophyta</taxon>
        <taxon>Spermatophyta</taxon>
        <taxon>Magnoliopsida</taxon>
        <taxon>Ranunculales</taxon>
        <taxon>Ranunculaceae</taxon>
        <taxon>Coptidoideae</taxon>
        <taxon>Coptis</taxon>
    </lineage>
</organism>
<accession>A0A835GYQ8</accession>
<evidence type="ECO:0000256" key="3">
    <source>
        <dbReference type="ARBA" id="ARBA00006581"/>
    </source>
</evidence>
<dbReference type="NCBIfam" id="NF001862">
    <property type="entry name" value="PRK00601.1"/>
    <property type="match status" value="1"/>
</dbReference>
<evidence type="ECO:0000256" key="6">
    <source>
        <dbReference type="ARBA" id="ARBA00022801"/>
    </source>
</evidence>
<dbReference type="GO" id="GO:0005794">
    <property type="term" value="C:Golgi apparatus"/>
    <property type="evidence" value="ECO:0007669"/>
    <property type="project" value="TreeGrafter"/>
</dbReference>
<comment type="pathway">
    <text evidence="2">Pyrimidine metabolism; dUMP biosynthesis; dUMP from dCTP (dUTP route): step 2/2.</text>
</comment>
<protein>
    <recommendedName>
        <fullName evidence="5">Deoxyuridine 5'-triphosphate nucleotidohydrolase</fullName>
        <ecNumber evidence="4">3.6.1.23</ecNumber>
    </recommendedName>
    <alternativeName>
        <fullName evidence="9">dUTP pyrophosphatase</fullName>
    </alternativeName>
</protein>
<evidence type="ECO:0000313" key="13">
    <source>
        <dbReference type="EMBL" id="KAF9589970.1"/>
    </source>
</evidence>
<comment type="cofactor">
    <cofactor evidence="1">
        <name>Mg(2+)</name>
        <dbReference type="ChEBI" id="CHEBI:18420"/>
    </cofactor>
</comment>
<evidence type="ECO:0000259" key="12">
    <source>
        <dbReference type="Pfam" id="PF00692"/>
    </source>
</evidence>
<dbReference type="PANTHER" id="PTHR31876">
    <property type="entry name" value="COV-LIKE PROTEIN 1"/>
    <property type="match status" value="1"/>
</dbReference>
<dbReference type="FunFam" id="2.70.40.10:FF:000004">
    <property type="entry name" value="Deoxyuridine triphosphatase"/>
    <property type="match status" value="1"/>
</dbReference>
<keyword evidence="14" id="KW-1185">Reference proteome</keyword>
<evidence type="ECO:0000256" key="4">
    <source>
        <dbReference type="ARBA" id="ARBA00012379"/>
    </source>
</evidence>
<dbReference type="GO" id="GO:0004170">
    <property type="term" value="F:dUTP diphosphatase activity"/>
    <property type="evidence" value="ECO:0007669"/>
    <property type="project" value="UniProtKB-EC"/>
</dbReference>
<dbReference type="Pfam" id="PF00692">
    <property type="entry name" value="dUTPase"/>
    <property type="match status" value="1"/>
</dbReference>
<evidence type="ECO:0000256" key="7">
    <source>
        <dbReference type="ARBA" id="ARBA00022842"/>
    </source>
</evidence>